<dbReference type="InterPro" id="IPR029479">
    <property type="entry name" value="Nitroreductase"/>
</dbReference>
<evidence type="ECO:0000256" key="1">
    <source>
        <dbReference type="ARBA" id="ARBA00007118"/>
    </source>
</evidence>
<dbReference type="InterPro" id="IPR000415">
    <property type="entry name" value="Nitroreductase-like"/>
</dbReference>
<sequence length="165" mass="18663">MNSIFHRVSVRKYDDCPVEEDKIMTVIKAGMQAPSAGNQQPWEFYVITNRDKIRELSKISPYAACAANAPVVIVPVYRKEGLRFPEYAEIDMAISQENMWLEADYLGLGGVWLGVAPVSERMEAVAKVLNLPDDKVAYSLFPMGYPAEEGKQQDRFDEARIHYVS</sequence>
<dbReference type="Pfam" id="PF00881">
    <property type="entry name" value="Nitroreductase"/>
    <property type="match status" value="2"/>
</dbReference>
<proteinExistence type="inferred from homology"/>
<protein>
    <submittedName>
        <fullName evidence="4">Nitroreductase family protein</fullName>
    </submittedName>
</protein>
<evidence type="ECO:0000313" key="5">
    <source>
        <dbReference type="Proteomes" id="UP000604730"/>
    </source>
</evidence>
<keyword evidence="5" id="KW-1185">Reference proteome</keyword>
<dbReference type="Proteomes" id="UP000604730">
    <property type="component" value="Unassembled WGS sequence"/>
</dbReference>
<dbReference type="EMBL" id="JAEPRJ010000001">
    <property type="protein sequence ID" value="MBK5898267.1"/>
    <property type="molecule type" value="Genomic_DNA"/>
</dbReference>
<keyword evidence="2" id="KW-0560">Oxidoreductase</keyword>
<dbReference type="PANTHER" id="PTHR43673:SF10">
    <property type="entry name" value="NADH DEHYDROGENASE_NAD(P)H NITROREDUCTASE XCC3605-RELATED"/>
    <property type="match status" value="1"/>
</dbReference>
<feature type="domain" description="Nitroreductase" evidence="3">
    <location>
        <begin position="66"/>
        <end position="145"/>
    </location>
</feature>
<feature type="domain" description="Nitroreductase" evidence="3">
    <location>
        <begin position="5"/>
        <end position="58"/>
    </location>
</feature>
<comment type="caution">
    <text evidence="4">The sequence shown here is derived from an EMBL/GenBank/DDBJ whole genome shotgun (WGS) entry which is preliminary data.</text>
</comment>
<evidence type="ECO:0000313" key="4">
    <source>
        <dbReference type="EMBL" id="MBK5898267.1"/>
    </source>
</evidence>
<accession>A0ABS1J2B9</accession>
<evidence type="ECO:0000259" key="3">
    <source>
        <dbReference type="Pfam" id="PF00881"/>
    </source>
</evidence>
<organism evidence="4 5">
    <name type="scientific">Catonella massiliensis</name>
    <dbReference type="NCBI Taxonomy" id="2799636"/>
    <lineage>
        <taxon>Bacteria</taxon>
        <taxon>Bacillati</taxon>
        <taxon>Bacillota</taxon>
        <taxon>Clostridia</taxon>
        <taxon>Lachnospirales</taxon>
        <taxon>Lachnospiraceae</taxon>
        <taxon>Catonella</taxon>
    </lineage>
</organism>
<evidence type="ECO:0000256" key="2">
    <source>
        <dbReference type="ARBA" id="ARBA00023002"/>
    </source>
</evidence>
<dbReference type="RefSeq" id="WP_208429698.1">
    <property type="nucleotide sequence ID" value="NZ_JAEPRJ010000001.1"/>
</dbReference>
<dbReference type="SUPFAM" id="SSF55469">
    <property type="entry name" value="FMN-dependent nitroreductase-like"/>
    <property type="match status" value="1"/>
</dbReference>
<name>A0ABS1J2B9_9FIRM</name>
<comment type="similarity">
    <text evidence="1">Belongs to the nitroreductase family.</text>
</comment>
<gene>
    <name evidence="4" type="ORF">JJN12_10835</name>
</gene>
<reference evidence="4 5" key="1">
    <citation type="submission" date="2021-01" db="EMBL/GenBank/DDBJ databases">
        <title>Isolation and description of Catonella massiliensis sp. nov., a novel Catonella species, isolated from a stable periodontitis subject.</title>
        <authorList>
            <person name="Antezack A."/>
            <person name="Boxberger M."/>
            <person name="La Scola B."/>
            <person name="Monnet-Corti V."/>
        </authorList>
    </citation>
    <scope>NUCLEOTIDE SEQUENCE [LARGE SCALE GENOMIC DNA]</scope>
    <source>
        <strain evidence="4 5">Marseille-Q4567</strain>
    </source>
</reference>
<dbReference type="Gene3D" id="3.40.109.10">
    <property type="entry name" value="NADH Oxidase"/>
    <property type="match status" value="1"/>
</dbReference>
<dbReference type="PANTHER" id="PTHR43673">
    <property type="entry name" value="NAD(P)H NITROREDUCTASE YDGI-RELATED"/>
    <property type="match status" value="1"/>
</dbReference>